<name>A0A7G9GD21_9FIRM</name>
<dbReference type="PIRSF" id="PIRSF021435">
    <property type="entry name" value="SpoIIIAB"/>
    <property type="match status" value="1"/>
</dbReference>
<dbReference type="Proteomes" id="UP000515860">
    <property type="component" value="Chromosome"/>
</dbReference>
<evidence type="ECO:0000313" key="2">
    <source>
        <dbReference type="Proteomes" id="UP000515860"/>
    </source>
</evidence>
<keyword evidence="2" id="KW-1185">Reference proteome</keyword>
<gene>
    <name evidence="1" type="ORF">H9Q79_18020</name>
</gene>
<dbReference type="RefSeq" id="WP_147371459.1">
    <property type="nucleotide sequence ID" value="NZ_CP060635.1"/>
</dbReference>
<dbReference type="EMBL" id="CP060635">
    <property type="protein sequence ID" value="QNM08703.1"/>
    <property type="molecule type" value="Genomic_DNA"/>
</dbReference>
<dbReference type="InterPro" id="IPR014198">
    <property type="entry name" value="Spore_III_AB"/>
</dbReference>
<proteinExistence type="predicted"/>
<dbReference type="AlphaFoldDB" id="A0A7G9GD21"/>
<organism evidence="1 2">
    <name type="scientific">Wansuia hejianensis</name>
    <dbReference type="NCBI Taxonomy" id="2763667"/>
    <lineage>
        <taxon>Bacteria</taxon>
        <taxon>Bacillati</taxon>
        <taxon>Bacillota</taxon>
        <taxon>Clostridia</taxon>
        <taxon>Lachnospirales</taxon>
        <taxon>Lachnospiraceae</taxon>
        <taxon>Wansuia</taxon>
    </lineage>
</organism>
<accession>A0A7G9GD21</accession>
<dbReference type="KEGG" id="whj:H9Q79_18020"/>
<evidence type="ECO:0000313" key="1">
    <source>
        <dbReference type="EMBL" id="QNM08703.1"/>
    </source>
</evidence>
<protein>
    <submittedName>
        <fullName evidence="1">Stage III sporulation protein AB</fullName>
    </submittedName>
</protein>
<reference evidence="1 2" key="1">
    <citation type="submission" date="2020-08" db="EMBL/GenBank/DDBJ databases">
        <authorList>
            <person name="Liu C."/>
            <person name="Sun Q."/>
        </authorList>
    </citation>
    <scope>NUCLEOTIDE SEQUENCE [LARGE SCALE GENOMIC DNA]</scope>
    <source>
        <strain evidence="1 2">NSJ-29</strain>
    </source>
</reference>
<dbReference type="Pfam" id="PF09548">
    <property type="entry name" value="Spore_III_AB"/>
    <property type="match status" value="1"/>
</dbReference>
<sequence>MLRIVALCVMTCSCIGLGFMKSLGLTRRLNQLKTLKRIEMFLHGEISCARTPLPDALWNISGKVEEPFREFLREVSEDLNRYGGNSFGEVFAQNVECHLKDTKLTREDRERFSELGKSLGYLDKAMQLNNLEAYGRELDMTIEELTKGLPVRKKLYQSLGIMGGLFLAILFL</sequence>